<dbReference type="GO" id="GO:0016758">
    <property type="term" value="F:hexosyltransferase activity"/>
    <property type="evidence" value="ECO:0007669"/>
    <property type="project" value="InterPro"/>
</dbReference>
<dbReference type="PANTHER" id="PTHR21015:SF22">
    <property type="entry name" value="GLYCOSYLTRANSFERASE"/>
    <property type="match status" value="1"/>
</dbReference>
<protein>
    <submittedName>
        <fullName evidence="4">UDP-2,4-diacetamido-2,4, 6-trideoxy-beta-L-altropyranose hydrolase</fullName>
        <ecNumber evidence="4">3.6.1.57</ecNumber>
    </submittedName>
</protein>
<organism evidence="4 5">
    <name type="scientific">Sphingorhabdus lacus</name>
    <dbReference type="NCBI Taxonomy" id="392610"/>
    <lineage>
        <taxon>Bacteria</taxon>
        <taxon>Pseudomonadati</taxon>
        <taxon>Pseudomonadota</taxon>
        <taxon>Alphaproteobacteria</taxon>
        <taxon>Sphingomonadales</taxon>
        <taxon>Sphingomonadaceae</taxon>
        <taxon>Sphingorhabdus</taxon>
    </lineage>
</organism>
<name>A0A6I6LG25_9SPHN</name>
<evidence type="ECO:0000313" key="4">
    <source>
        <dbReference type="EMBL" id="QGY81302.1"/>
    </source>
</evidence>
<dbReference type="OrthoDB" id="9788924at2"/>
<dbReference type="Proteomes" id="UP000428803">
    <property type="component" value="Chromosome"/>
</dbReference>
<keyword evidence="5" id="KW-1185">Reference proteome</keyword>
<feature type="binding site" evidence="2">
    <location>
        <position position="176"/>
    </location>
    <ligand>
        <name>substrate</name>
    </ligand>
</feature>
<dbReference type="GO" id="GO:0016787">
    <property type="term" value="F:hydrolase activity"/>
    <property type="evidence" value="ECO:0007669"/>
    <property type="project" value="UniProtKB-KW"/>
</dbReference>
<evidence type="ECO:0000313" key="5">
    <source>
        <dbReference type="Proteomes" id="UP000428803"/>
    </source>
</evidence>
<accession>A0A6I6LG25</accession>
<dbReference type="EMBL" id="CP035733">
    <property type="protein sequence ID" value="QGY81302.1"/>
    <property type="molecule type" value="Genomic_DNA"/>
</dbReference>
<dbReference type="InterPro" id="IPR020023">
    <property type="entry name" value="PseG"/>
</dbReference>
<evidence type="ECO:0000259" key="3">
    <source>
        <dbReference type="Pfam" id="PF04101"/>
    </source>
</evidence>
<dbReference type="Gene3D" id="3.40.50.2000">
    <property type="entry name" value="Glycogen Phosphorylase B"/>
    <property type="match status" value="1"/>
</dbReference>
<dbReference type="PANTHER" id="PTHR21015">
    <property type="entry name" value="UDP-N-ACETYLGLUCOSAMINE--N-ACETYLMURAMYL-(PENTAPEPTIDE) PYROPHOSPHORYL-UNDECAPRENOL N-ACETYLGLUCOSAMINE TRANSFERASE 1"/>
    <property type="match status" value="1"/>
</dbReference>
<gene>
    <name evidence="4" type="primary">pseG</name>
    <name evidence="4" type="ORF">EUU25_12150</name>
</gene>
<evidence type="ECO:0000256" key="2">
    <source>
        <dbReference type="PIRSR" id="PIRSR620023-2"/>
    </source>
</evidence>
<dbReference type="KEGG" id="slaa:EUU25_12150"/>
<dbReference type="RefSeq" id="WP_158901345.1">
    <property type="nucleotide sequence ID" value="NZ_CP035733.1"/>
</dbReference>
<proteinExistence type="predicted"/>
<dbReference type="EC" id="3.6.1.57" evidence="4"/>
<feature type="binding site" evidence="2">
    <location>
        <position position="283"/>
    </location>
    <ligand>
        <name>substrate</name>
    </ligand>
</feature>
<dbReference type="Pfam" id="PF04101">
    <property type="entry name" value="Glyco_tran_28_C"/>
    <property type="match status" value="1"/>
</dbReference>
<feature type="domain" description="Glycosyl transferase family 28 C-terminal" evidence="3">
    <location>
        <begin position="224"/>
        <end position="338"/>
    </location>
</feature>
<evidence type="ECO:0000256" key="1">
    <source>
        <dbReference type="PIRSR" id="PIRSR620023-1"/>
    </source>
</evidence>
<reference evidence="5" key="1">
    <citation type="submission" date="2019-01" db="EMBL/GenBank/DDBJ databases">
        <title>Sphingorhabdus lacus sp.nov., isolated from an oligotrophic freshwater lake.</title>
        <authorList>
            <person name="Park M."/>
        </authorList>
    </citation>
    <scope>NUCLEOTIDE SEQUENCE [LARGE SCALE GENOMIC DNA]</scope>
    <source>
        <strain evidence="5">IMCC1753</strain>
    </source>
</reference>
<keyword evidence="4" id="KW-0378">Hydrolase</keyword>
<dbReference type="SUPFAM" id="SSF53756">
    <property type="entry name" value="UDP-Glycosyltransferase/glycogen phosphorylase"/>
    <property type="match status" value="1"/>
</dbReference>
<sequence length="367" mass="39782">MRTVAIRADASYDIGTGHVMRCLALAEGLRNSGSKPIFLSRNLPGNISNKVRESGFQLIELPPPPDSSARLSRRKNSTVADLLGVSWEQDVCDCQAALAGVDVDAYCVDHYALDRRWEEKMGRDRSFMIVLDDLADRPHQCHLLLDANLGRKKEDYVSLVDNGTSLLIGPGYALLRPEFAMWRKRSKERRIDGELNSVVVSMGGADKANVTGRIISAFADMNFGPEFKLTVILGQSSTCVKQVRKMLENLDFQSSLKVNVSDMAATMSENDLAIGGAGSTAWERCCLALPSLLVVMADNQRAGAEALADVGAGILLGYDADFEAEFAAAITKMQIRDNLRLMSTAAASITDGKGVERVCGIIASMNA</sequence>
<dbReference type="AlphaFoldDB" id="A0A6I6LG25"/>
<feature type="active site" description="Proton acceptor" evidence="1">
    <location>
        <position position="18"/>
    </location>
</feature>
<dbReference type="InterPro" id="IPR007235">
    <property type="entry name" value="Glyco_trans_28_C"/>
</dbReference>
<dbReference type="NCBIfam" id="TIGR03590">
    <property type="entry name" value="PseG"/>
    <property type="match status" value="1"/>
</dbReference>
<dbReference type="Gene3D" id="3.40.50.11190">
    <property type="match status" value="1"/>
</dbReference>